<accession>A0ABX6TEM2</accession>
<dbReference type="EMBL" id="CP061171">
    <property type="protein sequence ID" value="QNR83064.1"/>
    <property type="molecule type" value="Genomic_DNA"/>
</dbReference>
<dbReference type="PANTHER" id="PTHR30383">
    <property type="entry name" value="THIOESTERASE 1/PROTEASE 1/LYSOPHOSPHOLIPASE L1"/>
    <property type="match status" value="1"/>
</dbReference>
<evidence type="ECO:0000256" key="1">
    <source>
        <dbReference type="SAM" id="SignalP"/>
    </source>
</evidence>
<sequence>MSKKNFKKLTTSLLFILIINFSFTPAKEIKWTAIGDSITYLNNHLNETDNRVKKGYLDRVKDRLPNISYINQGHNGWTTVGIAKEINKLGIVQSDLYSVFLGTNDWWNGIPVGSLNDYINNTGTGTTCGAYRIIIDKIRSLNPSAKIVLITPIQRNDFVYIADANNNAFGSYKAKNGQTLEMFANAIIEIAKHENFPVVDLYHNRKLKLEKAVKFKRLKNPLTGAYKNYKYPESASIPFNPKKDDYPYPLDAAKMTYDGLHPSDQGNKVIAENLVTLFKKNYHVL</sequence>
<gene>
    <name evidence="3" type="ORF">H9N25_13890</name>
</gene>
<dbReference type="InterPro" id="IPR051532">
    <property type="entry name" value="Ester_Hydrolysis_Enzymes"/>
</dbReference>
<protein>
    <submittedName>
        <fullName evidence="3">SGNH/GDSL hydrolase family protein</fullName>
    </submittedName>
</protein>
<feature type="chain" id="PRO_5046523212" evidence="1">
    <location>
        <begin position="27"/>
        <end position="285"/>
    </location>
</feature>
<dbReference type="PANTHER" id="PTHR30383:SF5">
    <property type="entry name" value="SGNH HYDROLASE-TYPE ESTERASE DOMAIN-CONTAINING PROTEIN"/>
    <property type="match status" value="1"/>
</dbReference>
<dbReference type="InterPro" id="IPR036514">
    <property type="entry name" value="SGNH_hydro_sf"/>
</dbReference>
<dbReference type="GO" id="GO:0016787">
    <property type="term" value="F:hydrolase activity"/>
    <property type="evidence" value="ECO:0007669"/>
    <property type="project" value="UniProtKB-KW"/>
</dbReference>
<evidence type="ECO:0000313" key="3">
    <source>
        <dbReference type="EMBL" id="QNR83064.1"/>
    </source>
</evidence>
<keyword evidence="1" id="KW-0732">Signal</keyword>
<evidence type="ECO:0000259" key="2">
    <source>
        <dbReference type="Pfam" id="PF13472"/>
    </source>
</evidence>
<reference evidence="3 4" key="1">
    <citation type="submission" date="2020-09" db="EMBL/GenBank/DDBJ databases">
        <title>Pedobacter sp. SW-16 isolated from soil near Yeocheon.</title>
        <authorList>
            <person name="Im H.S."/>
            <person name="Joung Y."/>
            <person name="Lee S.-S."/>
        </authorList>
    </citation>
    <scope>NUCLEOTIDE SEQUENCE [LARGE SCALE GENOMIC DNA]</scope>
    <source>
        <strain evidence="3 4">SW-16</strain>
    </source>
</reference>
<dbReference type="RefSeq" id="WP_190326291.1">
    <property type="nucleotide sequence ID" value="NZ_CP061171.1"/>
</dbReference>
<name>A0ABX6TEM2_9SPHI</name>
<organism evidence="3 4">
    <name type="scientific">Pedobacter riviphilus</name>
    <dbReference type="NCBI Taxonomy" id="2766984"/>
    <lineage>
        <taxon>Bacteria</taxon>
        <taxon>Pseudomonadati</taxon>
        <taxon>Bacteroidota</taxon>
        <taxon>Sphingobacteriia</taxon>
        <taxon>Sphingobacteriales</taxon>
        <taxon>Sphingobacteriaceae</taxon>
        <taxon>Pedobacter</taxon>
    </lineage>
</organism>
<keyword evidence="4" id="KW-1185">Reference proteome</keyword>
<dbReference type="SUPFAM" id="SSF52266">
    <property type="entry name" value="SGNH hydrolase"/>
    <property type="match status" value="1"/>
</dbReference>
<keyword evidence="3" id="KW-0378">Hydrolase</keyword>
<dbReference type="Proteomes" id="UP000516439">
    <property type="component" value="Chromosome"/>
</dbReference>
<dbReference type="Gene3D" id="3.40.50.1110">
    <property type="entry name" value="SGNH hydrolase"/>
    <property type="match status" value="1"/>
</dbReference>
<dbReference type="Pfam" id="PF13472">
    <property type="entry name" value="Lipase_GDSL_2"/>
    <property type="match status" value="1"/>
</dbReference>
<dbReference type="InterPro" id="IPR013830">
    <property type="entry name" value="SGNH_hydro"/>
</dbReference>
<proteinExistence type="predicted"/>
<evidence type="ECO:0000313" key="4">
    <source>
        <dbReference type="Proteomes" id="UP000516439"/>
    </source>
</evidence>
<feature type="signal peptide" evidence="1">
    <location>
        <begin position="1"/>
        <end position="26"/>
    </location>
</feature>
<feature type="domain" description="SGNH hydrolase-type esterase" evidence="2">
    <location>
        <begin position="33"/>
        <end position="268"/>
    </location>
</feature>
<dbReference type="CDD" id="cd00229">
    <property type="entry name" value="SGNH_hydrolase"/>
    <property type="match status" value="1"/>
</dbReference>